<name>A0A409XJL8_PSICY</name>
<accession>A0A409XJL8</accession>
<comment type="caution">
    <text evidence="2">The sequence shown here is derived from an EMBL/GenBank/DDBJ whole genome shotgun (WGS) entry which is preliminary data.</text>
</comment>
<protein>
    <submittedName>
        <fullName evidence="2">Uncharacterized protein</fullName>
    </submittedName>
</protein>
<evidence type="ECO:0000256" key="1">
    <source>
        <dbReference type="SAM" id="MobiDB-lite"/>
    </source>
</evidence>
<feature type="compositionally biased region" description="Polar residues" evidence="1">
    <location>
        <begin position="8"/>
        <end position="23"/>
    </location>
</feature>
<keyword evidence="3" id="KW-1185">Reference proteome</keyword>
<dbReference type="Proteomes" id="UP000283269">
    <property type="component" value="Unassembled WGS sequence"/>
</dbReference>
<sequence length="79" mass="9095">MDPHSINDNHAGPSNSGTSRYRVQTSDVIQDMRVNVSEEGTDEIIWYKERFLSDNEIVENLVVCLLLCIQHEVIYISRT</sequence>
<dbReference type="InParanoid" id="A0A409XJL8"/>
<reference evidence="2 3" key="1">
    <citation type="journal article" date="2018" name="Evol. Lett.">
        <title>Horizontal gene cluster transfer increased hallucinogenic mushroom diversity.</title>
        <authorList>
            <person name="Reynolds H.T."/>
            <person name="Vijayakumar V."/>
            <person name="Gluck-Thaler E."/>
            <person name="Korotkin H.B."/>
            <person name="Matheny P.B."/>
            <person name="Slot J.C."/>
        </authorList>
    </citation>
    <scope>NUCLEOTIDE SEQUENCE [LARGE SCALE GENOMIC DNA]</scope>
    <source>
        <strain evidence="2 3">2631</strain>
    </source>
</reference>
<organism evidence="2 3">
    <name type="scientific">Psilocybe cyanescens</name>
    <dbReference type="NCBI Taxonomy" id="93625"/>
    <lineage>
        <taxon>Eukaryota</taxon>
        <taxon>Fungi</taxon>
        <taxon>Dikarya</taxon>
        <taxon>Basidiomycota</taxon>
        <taxon>Agaricomycotina</taxon>
        <taxon>Agaricomycetes</taxon>
        <taxon>Agaricomycetidae</taxon>
        <taxon>Agaricales</taxon>
        <taxon>Agaricineae</taxon>
        <taxon>Strophariaceae</taxon>
        <taxon>Psilocybe</taxon>
    </lineage>
</organism>
<feature type="region of interest" description="Disordered" evidence="1">
    <location>
        <begin position="1"/>
        <end position="23"/>
    </location>
</feature>
<dbReference type="OrthoDB" id="3362250at2759"/>
<dbReference type="STRING" id="93625.A0A409XJL8"/>
<evidence type="ECO:0000313" key="3">
    <source>
        <dbReference type="Proteomes" id="UP000283269"/>
    </source>
</evidence>
<dbReference type="EMBL" id="NHYD01001503">
    <property type="protein sequence ID" value="PPQ90949.1"/>
    <property type="molecule type" value="Genomic_DNA"/>
</dbReference>
<proteinExistence type="predicted"/>
<gene>
    <name evidence="2" type="ORF">CVT25_008279</name>
</gene>
<evidence type="ECO:0000313" key="2">
    <source>
        <dbReference type="EMBL" id="PPQ90949.1"/>
    </source>
</evidence>
<dbReference type="AlphaFoldDB" id="A0A409XJL8"/>